<feature type="non-terminal residue" evidence="1">
    <location>
        <position position="1"/>
    </location>
</feature>
<organism evidence="1">
    <name type="scientific">marine sediment metagenome</name>
    <dbReference type="NCBI Taxonomy" id="412755"/>
    <lineage>
        <taxon>unclassified sequences</taxon>
        <taxon>metagenomes</taxon>
        <taxon>ecological metagenomes</taxon>
    </lineage>
</organism>
<dbReference type="AlphaFoldDB" id="A0A0F9CUX3"/>
<dbReference type="EMBL" id="LAZR01034457">
    <property type="protein sequence ID" value="KKL45256.1"/>
    <property type="molecule type" value="Genomic_DNA"/>
</dbReference>
<proteinExistence type="predicted"/>
<dbReference type="SUPFAM" id="SSF48695">
    <property type="entry name" value="Multiheme cytochromes"/>
    <property type="match status" value="3"/>
</dbReference>
<dbReference type="InterPro" id="IPR036280">
    <property type="entry name" value="Multihaem_cyt_sf"/>
</dbReference>
<feature type="non-terminal residue" evidence="1">
    <location>
        <position position="551"/>
    </location>
</feature>
<sequence>CMICHMHQPNMFMNTFLGYTMWDYESDAPHMWPEKQQYPSHAENRKVLDRNPEGAAPRGKWADVEFLKKVWDNNDKMNDTQFADYHGHGWNFRAIFKRDRKGNLLDAEGEKVSDDDPEKSDKAVHMSSIHLDVGMHCVDCHFSQDNHGNGHIYGEVALAVEIDCKDCHGTAKELPNLMTSGPAALEGGADLSLLRTPDGRRRFQWIGDDLFQRSALYPDKEWKLSLVKNSVTPGHSEYNEKAARAKLMSKDTEKQNWGADVPADQLAHSYDDMECYTCHTSWTTSCGGCHLPIEANAKTERHHYEGGESRNYATYNPQVARNQVFMLGRRGPAKGGKIAPTRSTSALVLSSTNSNREKIYIQQPPIAASGYSSQAFNPHFAHTVRKTETKTCSDCHIAKDNDNNAIMAQLLMQGTNFINFVGYNAWVGGDGEVSAVQVTEWDEPQAVIGSYLHKYAYPDWYQKHLDNMMVLNNAHQHSAGVANCLQLRGEYLFVAEGADGVQVYDVAGIANKGISQRIITAPFSALGHDAHVSTANASCIALPSNQPINPL</sequence>
<reference evidence="1" key="1">
    <citation type="journal article" date="2015" name="Nature">
        <title>Complex archaea that bridge the gap between prokaryotes and eukaryotes.</title>
        <authorList>
            <person name="Spang A."/>
            <person name="Saw J.H."/>
            <person name="Jorgensen S.L."/>
            <person name="Zaremba-Niedzwiedzka K."/>
            <person name="Martijn J."/>
            <person name="Lind A.E."/>
            <person name="van Eijk R."/>
            <person name="Schleper C."/>
            <person name="Guy L."/>
            <person name="Ettema T.J."/>
        </authorList>
    </citation>
    <scope>NUCLEOTIDE SEQUENCE</scope>
</reference>
<comment type="caution">
    <text evidence="1">The sequence shown here is derived from an EMBL/GenBank/DDBJ whole genome shotgun (WGS) entry which is preliminary data.</text>
</comment>
<gene>
    <name evidence="1" type="ORF">LCGC14_2357500</name>
</gene>
<protein>
    <submittedName>
        <fullName evidence="1">Uncharacterized protein</fullName>
    </submittedName>
</protein>
<name>A0A0F9CUX3_9ZZZZ</name>
<accession>A0A0F9CUX3</accession>
<evidence type="ECO:0000313" key="1">
    <source>
        <dbReference type="EMBL" id="KKL45256.1"/>
    </source>
</evidence>